<feature type="region of interest" description="Disordered" evidence="1">
    <location>
        <begin position="31"/>
        <end position="51"/>
    </location>
</feature>
<name>A0A9Q0IM05_9TELE</name>
<protein>
    <submittedName>
        <fullName evidence="2">Uncharacterized protein</fullName>
    </submittedName>
</protein>
<reference evidence="2" key="1">
    <citation type="submission" date="2022-07" db="EMBL/GenBank/DDBJ databases">
        <title>Chromosome-level genome of Muraenolepis orangiensis.</title>
        <authorList>
            <person name="Kim J."/>
        </authorList>
    </citation>
    <scope>NUCLEOTIDE SEQUENCE</scope>
    <source>
        <strain evidence="2">KU_S4_2022</strain>
        <tissue evidence="2">Muscle</tissue>
    </source>
</reference>
<proteinExistence type="predicted"/>
<feature type="compositionally biased region" description="Basic and acidic residues" evidence="1">
    <location>
        <begin position="40"/>
        <end position="51"/>
    </location>
</feature>
<dbReference type="Proteomes" id="UP001148018">
    <property type="component" value="Unassembled WGS sequence"/>
</dbReference>
<keyword evidence="3" id="KW-1185">Reference proteome</keyword>
<organism evidence="2 3">
    <name type="scientific">Muraenolepis orangiensis</name>
    <name type="common">Patagonian moray cod</name>
    <dbReference type="NCBI Taxonomy" id="630683"/>
    <lineage>
        <taxon>Eukaryota</taxon>
        <taxon>Metazoa</taxon>
        <taxon>Chordata</taxon>
        <taxon>Craniata</taxon>
        <taxon>Vertebrata</taxon>
        <taxon>Euteleostomi</taxon>
        <taxon>Actinopterygii</taxon>
        <taxon>Neopterygii</taxon>
        <taxon>Teleostei</taxon>
        <taxon>Neoteleostei</taxon>
        <taxon>Acanthomorphata</taxon>
        <taxon>Zeiogadaria</taxon>
        <taxon>Gadariae</taxon>
        <taxon>Gadiformes</taxon>
        <taxon>Muraenolepidoidei</taxon>
        <taxon>Muraenolepididae</taxon>
        <taxon>Muraenolepis</taxon>
    </lineage>
</organism>
<sequence>MHPVRPDTGHFTLKPLDAIDSAIPNNIKKVKEAKRREKQRGRMVDKGAPDRHIPKLRFNKVAVASQRFEPGLSEPPQLALFAHTGTFGSHTGMGNIYFHVPPGGLCIGIQE</sequence>
<dbReference type="AlphaFoldDB" id="A0A9Q0IM05"/>
<accession>A0A9Q0IM05</accession>
<evidence type="ECO:0000313" key="2">
    <source>
        <dbReference type="EMBL" id="KAJ3601901.1"/>
    </source>
</evidence>
<evidence type="ECO:0000256" key="1">
    <source>
        <dbReference type="SAM" id="MobiDB-lite"/>
    </source>
</evidence>
<gene>
    <name evidence="2" type="ORF">NHX12_029662</name>
</gene>
<comment type="caution">
    <text evidence="2">The sequence shown here is derived from an EMBL/GenBank/DDBJ whole genome shotgun (WGS) entry which is preliminary data.</text>
</comment>
<evidence type="ECO:0000313" key="3">
    <source>
        <dbReference type="Proteomes" id="UP001148018"/>
    </source>
</evidence>
<dbReference type="EMBL" id="JANIIK010000046">
    <property type="protein sequence ID" value="KAJ3601901.1"/>
    <property type="molecule type" value="Genomic_DNA"/>
</dbReference>